<proteinExistence type="predicted"/>
<comment type="caution">
    <text evidence="1">The sequence shown here is derived from an EMBL/GenBank/DDBJ whole genome shotgun (WGS) entry which is preliminary data.</text>
</comment>
<organism evidence="1 2">
    <name type="scientific">Cadophora malorum</name>
    <dbReference type="NCBI Taxonomy" id="108018"/>
    <lineage>
        <taxon>Eukaryota</taxon>
        <taxon>Fungi</taxon>
        <taxon>Dikarya</taxon>
        <taxon>Ascomycota</taxon>
        <taxon>Pezizomycotina</taxon>
        <taxon>Leotiomycetes</taxon>
        <taxon>Helotiales</taxon>
        <taxon>Ploettnerulaceae</taxon>
        <taxon>Cadophora</taxon>
    </lineage>
</organism>
<evidence type="ECO:0000313" key="1">
    <source>
        <dbReference type="EMBL" id="KAG4416098.1"/>
    </source>
</evidence>
<dbReference type="EMBL" id="JAFJYH010000197">
    <property type="protein sequence ID" value="KAG4416098.1"/>
    <property type="molecule type" value="Genomic_DNA"/>
</dbReference>
<dbReference type="OrthoDB" id="4760831at2759"/>
<reference evidence="1" key="1">
    <citation type="submission" date="2021-02" db="EMBL/GenBank/DDBJ databases">
        <title>Genome sequence Cadophora malorum strain M34.</title>
        <authorList>
            <person name="Stefanovic E."/>
            <person name="Vu D."/>
            <person name="Scully C."/>
            <person name="Dijksterhuis J."/>
            <person name="Roader J."/>
            <person name="Houbraken J."/>
        </authorList>
    </citation>
    <scope>NUCLEOTIDE SEQUENCE</scope>
    <source>
        <strain evidence="1">M34</strain>
    </source>
</reference>
<name>A0A8H7W8E1_9HELO</name>
<protein>
    <submittedName>
        <fullName evidence="1">Uncharacterized protein</fullName>
    </submittedName>
</protein>
<gene>
    <name evidence="1" type="ORF">IFR04_010741</name>
</gene>
<accession>A0A8H7W8E1</accession>
<dbReference type="Proteomes" id="UP000664132">
    <property type="component" value="Unassembled WGS sequence"/>
</dbReference>
<sequence length="333" mass="37022">MCWKDETDATFGELRKLQDVFSKTYQFVVGEIWGIPSDLTAKKVLERLQGPREVCYGEEMVADRWLCWPWKTIRISLVPNCGTGVSPFESPVVRCRSYQLDSDREIPPWDGFDPRICWSIIQDALQAMENDVLILLDTCFASGCVTGVDTATSKGKVEVIAASGYNEMAFGPEKVRTMWTGRIPTFTRELVQQLKTKAEKNLPFTATNLHLGLVKQIIHANFDTHARGAVLPTPVYFNLGQDLEAGSFLLKVFRESGGLNIDTAHLAEALPRKKLEGSLEIRQNSEGRTGIVIDVANSEDMKLANLLVETLKDIMQLKKVPGNSGTAEPGDDV</sequence>
<keyword evidence="2" id="KW-1185">Reference proteome</keyword>
<evidence type="ECO:0000313" key="2">
    <source>
        <dbReference type="Proteomes" id="UP000664132"/>
    </source>
</evidence>
<dbReference type="AlphaFoldDB" id="A0A8H7W8E1"/>